<feature type="region of interest" description="Disordered" evidence="1">
    <location>
        <begin position="349"/>
        <end position="427"/>
    </location>
</feature>
<dbReference type="Gramene" id="ONK57756">
    <property type="protein sequence ID" value="ONK57756"/>
    <property type="gene ID" value="A4U43_C09F3770"/>
</dbReference>
<protein>
    <recommendedName>
        <fullName evidence="4">TPX2 C-terminal domain-containing protein</fullName>
    </recommendedName>
</protein>
<reference evidence="3" key="1">
    <citation type="journal article" date="2017" name="Nat. Commun.">
        <title>The asparagus genome sheds light on the origin and evolution of a young Y chromosome.</title>
        <authorList>
            <person name="Harkess A."/>
            <person name="Zhou J."/>
            <person name="Xu C."/>
            <person name="Bowers J.E."/>
            <person name="Van der Hulst R."/>
            <person name="Ayyampalayam S."/>
            <person name="Mercati F."/>
            <person name="Riccardi P."/>
            <person name="McKain M.R."/>
            <person name="Kakrana A."/>
            <person name="Tang H."/>
            <person name="Ray J."/>
            <person name="Groenendijk J."/>
            <person name="Arikit S."/>
            <person name="Mathioni S.M."/>
            <person name="Nakano M."/>
            <person name="Shan H."/>
            <person name="Telgmann-Rauber A."/>
            <person name="Kanno A."/>
            <person name="Yue Z."/>
            <person name="Chen H."/>
            <person name="Li W."/>
            <person name="Chen Y."/>
            <person name="Xu X."/>
            <person name="Zhang Y."/>
            <person name="Luo S."/>
            <person name="Chen H."/>
            <person name="Gao J."/>
            <person name="Mao Z."/>
            <person name="Pires J.C."/>
            <person name="Luo M."/>
            <person name="Kudrna D."/>
            <person name="Wing R.A."/>
            <person name="Meyers B.C."/>
            <person name="Yi K."/>
            <person name="Kong H."/>
            <person name="Lavrijsen P."/>
            <person name="Sunseri F."/>
            <person name="Falavigna A."/>
            <person name="Ye Y."/>
            <person name="Leebens-Mack J.H."/>
            <person name="Chen G."/>
        </authorList>
    </citation>
    <scope>NUCLEOTIDE SEQUENCE [LARGE SCALE GENOMIC DNA]</scope>
    <source>
        <strain evidence="3">cv. DH0086</strain>
    </source>
</reference>
<feature type="region of interest" description="Disordered" evidence="1">
    <location>
        <begin position="273"/>
        <end position="309"/>
    </location>
</feature>
<dbReference type="Proteomes" id="UP000243459">
    <property type="component" value="Chromosome 9"/>
</dbReference>
<gene>
    <name evidence="2" type="ORF">A4U43_C09F3770</name>
</gene>
<feature type="compositionally biased region" description="Basic and acidic residues" evidence="1">
    <location>
        <begin position="454"/>
        <end position="475"/>
    </location>
</feature>
<dbReference type="InterPro" id="IPR044216">
    <property type="entry name" value="WDL7"/>
</dbReference>
<evidence type="ECO:0000313" key="2">
    <source>
        <dbReference type="EMBL" id="ONK57756.1"/>
    </source>
</evidence>
<keyword evidence="3" id="KW-1185">Reference proteome</keyword>
<evidence type="ECO:0008006" key="4">
    <source>
        <dbReference type="Google" id="ProtNLM"/>
    </source>
</evidence>
<feature type="region of interest" description="Disordered" evidence="1">
    <location>
        <begin position="515"/>
        <end position="556"/>
    </location>
</feature>
<accession>A0A5P1E9W9</accession>
<proteinExistence type="predicted"/>
<dbReference type="PANTHER" id="PTHR47067">
    <property type="entry name" value="TPX2 (TARGETING PROTEIN FOR XKLP2) PROTEIN FAMILY-RELATED"/>
    <property type="match status" value="1"/>
</dbReference>
<feature type="compositionally biased region" description="Basic and acidic residues" evidence="1">
    <location>
        <begin position="623"/>
        <end position="637"/>
    </location>
</feature>
<feature type="compositionally biased region" description="Low complexity" evidence="1">
    <location>
        <begin position="602"/>
        <end position="614"/>
    </location>
</feature>
<feature type="region of interest" description="Disordered" evidence="1">
    <location>
        <begin position="445"/>
        <end position="476"/>
    </location>
</feature>
<name>A0A5P1E9W9_ASPOF</name>
<feature type="region of interest" description="Disordered" evidence="1">
    <location>
        <begin position="582"/>
        <end position="637"/>
    </location>
</feature>
<dbReference type="EMBL" id="CM007389">
    <property type="protein sequence ID" value="ONK57756.1"/>
    <property type="molecule type" value="Genomic_DNA"/>
</dbReference>
<organism evidence="2 3">
    <name type="scientific">Asparagus officinalis</name>
    <name type="common">Garden asparagus</name>
    <dbReference type="NCBI Taxonomy" id="4686"/>
    <lineage>
        <taxon>Eukaryota</taxon>
        <taxon>Viridiplantae</taxon>
        <taxon>Streptophyta</taxon>
        <taxon>Embryophyta</taxon>
        <taxon>Tracheophyta</taxon>
        <taxon>Spermatophyta</taxon>
        <taxon>Magnoliopsida</taxon>
        <taxon>Liliopsida</taxon>
        <taxon>Asparagales</taxon>
        <taxon>Asparagaceae</taxon>
        <taxon>Asparagoideae</taxon>
        <taxon>Asparagus</taxon>
    </lineage>
</organism>
<dbReference type="PANTHER" id="PTHR47067:SF4">
    <property type="entry name" value="PROTEIN WVD2-LIKE 7 ISOFORM X1"/>
    <property type="match status" value="1"/>
</dbReference>
<feature type="compositionally biased region" description="Polar residues" evidence="1">
    <location>
        <begin position="224"/>
        <end position="242"/>
    </location>
</feature>
<evidence type="ECO:0000256" key="1">
    <source>
        <dbReference type="SAM" id="MobiDB-lite"/>
    </source>
</evidence>
<dbReference type="AlphaFoldDB" id="A0A5P1E9W9"/>
<dbReference type="OrthoDB" id="621651at2759"/>
<feature type="region of interest" description="Disordered" evidence="1">
    <location>
        <begin position="224"/>
        <end position="246"/>
    </location>
</feature>
<feature type="compositionally biased region" description="Polar residues" evidence="1">
    <location>
        <begin position="372"/>
        <end position="391"/>
    </location>
</feature>
<evidence type="ECO:0000313" key="3">
    <source>
        <dbReference type="Proteomes" id="UP000243459"/>
    </source>
</evidence>
<feature type="compositionally biased region" description="Basic and acidic residues" evidence="1">
    <location>
        <begin position="547"/>
        <end position="556"/>
    </location>
</feature>
<dbReference type="OMA" id="SDPCQES"/>
<feature type="compositionally biased region" description="Basic and acidic residues" evidence="1">
    <location>
        <begin position="400"/>
        <end position="416"/>
    </location>
</feature>
<sequence>MAAYVDQAYYGWSHEELPRQEDSREASASQMLDHGSISFGRFAYESLSWERRSVFTYNKCQEEFEKFKSPGLVAKKKAYFEEHYKRIRAMKALQGSQQTEITLDYGGDRSFSSRTGDEEESAVQGVANAAAVQSEEAPAEDSMENGKDCCRSIEVQIGHSDSSTSYFEEHEREENVIHSHQMQHLDMDISARESLKVSIKESKQKDLVDRHDKAVSMENRTLDTNTETEMASRETTPCPTNSKEGDVELKPAHNMVLVNIMPAVRKYEDNVSVPTLKESTGPSRNGPKLEHRAKQKIKKSSQGPNNPIQKIVKSVNGVASTKATANKFTRSYKSISATSKLELEAKANIQKSSQGTKHPIPRQNADKVSRNYKATSASSHGPLTEVHSNVTIPRPFSLATDRRAAVPSGSREDAHKSVSKSSNQISSSAVKGKFELNFQGTSKQTVTSRIMKTRGLENERGHDEKNKPKASDSRLRARGTNLVTSKMESRILENRRGHEENKKLVTVDCQSSSLKARGASAPGPMKARSLNLPSRDKFSSDSGVDIRFNKGDGSNEGKLEAGVARFRRADTKNFTSSVERFRNDTKACTPLSAKVRTETKKATPSSTSNSSSSTRKTRFGEQSLDRKKLRQERPRWR</sequence>